<reference evidence="2 3" key="1">
    <citation type="submission" date="2024-09" db="EMBL/GenBank/DDBJ databases">
        <authorList>
            <person name="Sun Q."/>
            <person name="Mori K."/>
        </authorList>
    </citation>
    <scope>NUCLEOTIDE SEQUENCE [LARGE SCALE GENOMIC DNA]</scope>
    <source>
        <strain evidence="2 3">TBRC 1432</strain>
    </source>
</reference>
<dbReference type="RefSeq" id="WP_273939732.1">
    <property type="nucleotide sequence ID" value="NZ_CP097263.1"/>
</dbReference>
<dbReference type="EMBL" id="JBHLUD010000001">
    <property type="protein sequence ID" value="MFC0540890.1"/>
    <property type="molecule type" value="Genomic_DNA"/>
</dbReference>
<dbReference type="InterPro" id="IPR037165">
    <property type="entry name" value="AldOxase/xan_DH_Mopterin-bd_sf"/>
</dbReference>
<dbReference type="SUPFAM" id="SSF56003">
    <property type="entry name" value="Molybdenum cofactor-binding domain"/>
    <property type="match status" value="1"/>
</dbReference>
<feature type="region of interest" description="Disordered" evidence="1">
    <location>
        <begin position="1"/>
        <end position="21"/>
    </location>
</feature>
<organism evidence="2 3">
    <name type="scientific">Kutzneria chonburiensis</name>
    <dbReference type="NCBI Taxonomy" id="1483604"/>
    <lineage>
        <taxon>Bacteria</taxon>
        <taxon>Bacillati</taxon>
        <taxon>Actinomycetota</taxon>
        <taxon>Actinomycetes</taxon>
        <taxon>Pseudonocardiales</taxon>
        <taxon>Pseudonocardiaceae</taxon>
        <taxon>Kutzneria</taxon>
    </lineage>
</organism>
<keyword evidence="3" id="KW-1185">Reference proteome</keyword>
<proteinExistence type="predicted"/>
<accession>A0ABV6MKR5</accession>
<name>A0ABV6MKR5_9PSEU</name>
<evidence type="ECO:0000313" key="3">
    <source>
        <dbReference type="Proteomes" id="UP001589810"/>
    </source>
</evidence>
<protein>
    <submittedName>
        <fullName evidence="2">Uncharacterized protein</fullName>
    </submittedName>
</protein>
<evidence type="ECO:0000256" key="1">
    <source>
        <dbReference type="SAM" id="MobiDB-lite"/>
    </source>
</evidence>
<gene>
    <name evidence="2" type="ORF">ACFFH7_05330</name>
</gene>
<dbReference type="Proteomes" id="UP001589810">
    <property type="component" value="Unassembled WGS sequence"/>
</dbReference>
<sequence>MQSSTNACRTALAPSGRKPRLGRARTTGALAVGFTFQRDAAPQPAPDAWLILRPGEILLYSRDIAFDAVAQAAASRMIAEELHLSEATVRFSSGQALHNVGLPCGIALRKAAASAYWGLHRDAATLLNVPGRALASDNGRFRVRGGLRRVSYFDLLDATTTVLSLDTRVPLVSDHDYLADYVAPAVLSSTSFSSQGAGRFSGFLRDEIRRDVLDGAASGVAARPLVTPASPLPNFPRPASAR</sequence>
<evidence type="ECO:0000313" key="2">
    <source>
        <dbReference type="EMBL" id="MFC0540890.1"/>
    </source>
</evidence>
<comment type="caution">
    <text evidence="2">The sequence shown here is derived from an EMBL/GenBank/DDBJ whole genome shotgun (WGS) entry which is preliminary data.</text>
</comment>